<reference evidence="2 3" key="1">
    <citation type="submission" date="2015-03" db="EMBL/GenBank/DDBJ databases">
        <title>Genome assembly of Sandaracinus amylolyticus DSM 53668.</title>
        <authorList>
            <person name="Sharma G."/>
            <person name="Subramanian S."/>
        </authorList>
    </citation>
    <scope>NUCLEOTIDE SEQUENCE [LARGE SCALE GENOMIC DNA]</scope>
    <source>
        <strain evidence="2 3">DSM 53668</strain>
    </source>
</reference>
<feature type="compositionally biased region" description="Polar residues" evidence="1">
    <location>
        <begin position="44"/>
        <end position="54"/>
    </location>
</feature>
<keyword evidence="3" id="KW-1185">Reference proteome</keyword>
<dbReference type="AlphaFoldDB" id="A0A0F6W429"/>
<protein>
    <submittedName>
        <fullName evidence="2">Uncharacterized protein</fullName>
    </submittedName>
</protein>
<sequence>MQNGATMREGKKAEERRAAQDAQAQPTGRRAYESPRIERRIPIASNTLQPTSGTEDIFGPGEE</sequence>
<dbReference type="Proteomes" id="UP000034883">
    <property type="component" value="Chromosome"/>
</dbReference>
<feature type="region of interest" description="Disordered" evidence="1">
    <location>
        <begin position="1"/>
        <end position="63"/>
    </location>
</feature>
<evidence type="ECO:0000313" key="2">
    <source>
        <dbReference type="EMBL" id="AKF06975.1"/>
    </source>
</evidence>
<evidence type="ECO:0000256" key="1">
    <source>
        <dbReference type="SAM" id="MobiDB-lite"/>
    </source>
</evidence>
<gene>
    <name evidence="2" type="ORF">DB32_004124</name>
</gene>
<feature type="compositionally biased region" description="Basic and acidic residues" evidence="1">
    <location>
        <begin position="30"/>
        <end position="41"/>
    </location>
</feature>
<dbReference type="STRING" id="927083.DB32_004124"/>
<dbReference type="EMBL" id="CP011125">
    <property type="protein sequence ID" value="AKF06975.1"/>
    <property type="molecule type" value="Genomic_DNA"/>
</dbReference>
<organism evidence="2 3">
    <name type="scientific">Sandaracinus amylolyticus</name>
    <dbReference type="NCBI Taxonomy" id="927083"/>
    <lineage>
        <taxon>Bacteria</taxon>
        <taxon>Pseudomonadati</taxon>
        <taxon>Myxococcota</taxon>
        <taxon>Polyangia</taxon>
        <taxon>Polyangiales</taxon>
        <taxon>Sandaracinaceae</taxon>
        <taxon>Sandaracinus</taxon>
    </lineage>
</organism>
<accession>A0A0F6W429</accession>
<feature type="compositionally biased region" description="Basic and acidic residues" evidence="1">
    <location>
        <begin position="8"/>
        <end position="19"/>
    </location>
</feature>
<name>A0A0F6W429_9BACT</name>
<dbReference type="KEGG" id="samy:DB32_004124"/>
<proteinExistence type="predicted"/>
<evidence type="ECO:0000313" key="3">
    <source>
        <dbReference type="Proteomes" id="UP000034883"/>
    </source>
</evidence>